<dbReference type="Pfam" id="PF08450">
    <property type="entry name" value="SGL"/>
    <property type="match status" value="1"/>
</dbReference>
<gene>
    <name evidence="6" type="ORF">CLV35_2255</name>
</gene>
<keyword evidence="4" id="KW-0479">Metal-binding</keyword>
<evidence type="ECO:0000313" key="6">
    <source>
        <dbReference type="EMBL" id="RKS73764.1"/>
    </source>
</evidence>
<reference evidence="6 7" key="1">
    <citation type="submission" date="2018-10" db="EMBL/GenBank/DDBJ databases">
        <title>Genomic Encyclopedia of Archaeal and Bacterial Type Strains, Phase II (KMG-II): from individual species to whole genera.</title>
        <authorList>
            <person name="Goeker M."/>
        </authorList>
    </citation>
    <scope>NUCLEOTIDE SEQUENCE [LARGE SCALE GENOMIC DNA]</scope>
    <source>
        <strain evidence="6 7">RP-AC37</strain>
    </source>
</reference>
<comment type="similarity">
    <text evidence="1">Belongs to the SMP-30/CGR1 family.</text>
</comment>
<dbReference type="GO" id="GO:0046872">
    <property type="term" value="F:metal ion binding"/>
    <property type="evidence" value="ECO:0007669"/>
    <property type="project" value="UniProtKB-KW"/>
</dbReference>
<dbReference type="EMBL" id="RBWV01000012">
    <property type="protein sequence ID" value="RKS73764.1"/>
    <property type="molecule type" value="Genomic_DNA"/>
</dbReference>
<dbReference type="PANTHER" id="PTHR47572:SF4">
    <property type="entry name" value="LACTONASE DRP35"/>
    <property type="match status" value="1"/>
</dbReference>
<keyword evidence="4" id="KW-0862">Zinc</keyword>
<feature type="binding site" evidence="4">
    <location>
        <position position="176"/>
    </location>
    <ligand>
        <name>a divalent metal cation</name>
        <dbReference type="ChEBI" id="CHEBI:60240"/>
    </ligand>
</feature>
<name>A0A420XNK4_9ACTN</name>
<dbReference type="SUPFAM" id="SSF63829">
    <property type="entry name" value="Calcium-dependent phosphotriesterase"/>
    <property type="match status" value="1"/>
</dbReference>
<dbReference type="PRINTS" id="PR01790">
    <property type="entry name" value="SMP30FAMILY"/>
</dbReference>
<feature type="binding site" evidence="4">
    <location>
        <position position="31"/>
    </location>
    <ligand>
        <name>a divalent metal cation</name>
        <dbReference type="ChEBI" id="CHEBI:60240"/>
    </ligand>
</feature>
<dbReference type="OrthoDB" id="241638at2"/>
<evidence type="ECO:0000256" key="1">
    <source>
        <dbReference type="ARBA" id="ARBA00008853"/>
    </source>
</evidence>
<feature type="binding site" evidence="4">
    <location>
        <position position="224"/>
    </location>
    <ligand>
        <name>a divalent metal cation</name>
        <dbReference type="ChEBI" id="CHEBI:60240"/>
    </ligand>
</feature>
<keyword evidence="2" id="KW-0378">Hydrolase</keyword>
<protein>
    <submittedName>
        <fullName evidence="6">Gluconolactonase</fullName>
    </submittedName>
</protein>
<evidence type="ECO:0000256" key="3">
    <source>
        <dbReference type="PIRSR" id="PIRSR605511-1"/>
    </source>
</evidence>
<accession>A0A420XNK4</accession>
<dbReference type="InParanoid" id="A0A420XNK4"/>
<dbReference type="PANTHER" id="PTHR47572">
    <property type="entry name" value="LIPOPROTEIN-RELATED"/>
    <property type="match status" value="1"/>
</dbReference>
<sequence length="302" mass="32733">MLYEVLDERFADCARGDKQLETVYTGCRWAEGPVWFPAGRYLLWSDIPNDRLLRWDEATGTVGVFRSPAGFPNGNTIDHHGRLVSAEQGNRRVTRTEHDGSVTVLAERFEGRRLNSPNDVIVRSDGTIFFSDPVYGILSDYEGNRGESEIGASNVYRIDPATGAVSLAADGFDNPNGLVLTPDESQLFVSDSGANLIRAFSVADDGTLADDRLFATGPADGGFDNIRLDDAGRLWAAASADGVHCYDPDGTLLGRILVPEVVGNITFGGQRRNRMFMAATTSIYSLVMSVTGAPRTFAPGSR</sequence>
<feature type="domain" description="SMP-30/Gluconolactonase/LRE-like region" evidence="5">
    <location>
        <begin position="29"/>
        <end position="279"/>
    </location>
</feature>
<evidence type="ECO:0000313" key="7">
    <source>
        <dbReference type="Proteomes" id="UP000281955"/>
    </source>
</evidence>
<dbReference type="InterPro" id="IPR005511">
    <property type="entry name" value="SMP-30"/>
</dbReference>
<evidence type="ECO:0000256" key="2">
    <source>
        <dbReference type="ARBA" id="ARBA00022801"/>
    </source>
</evidence>
<comment type="caution">
    <text evidence="6">The sequence shown here is derived from an EMBL/GenBank/DDBJ whole genome shotgun (WGS) entry which is preliminary data.</text>
</comment>
<feature type="active site" description="Proton donor/acceptor" evidence="3">
    <location>
        <position position="224"/>
    </location>
</feature>
<dbReference type="RefSeq" id="WP_121193583.1">
    <property type="nucleotide sequence ID" value="NZ_RBWV01000012.1"/>
</dbReference>
<dbReference type="AlphaFoldDB" id="A0A420XNK4"/>
<dbReference type="Gene3D" id="2.120.10.30">
    <property type="entry name" value="TolB, C-terminal domain"/>
    <property type="match status" value="1"/>
</dbReference>
<comment type="cofactor">
    <cofactor evidence="4">
        <name>Zn(2+)</name>
        <dbReference type="ChEBI" id="CHEBI:29105"/>
    </cofactor>
    <text evidence="4">Binds 1 divalent metal cation per subunit.</text>
</comment>
<evidence type="ECO:0000259" key="5">
    <source>
        <dbReference type="Pfam" id="PF08450"/>
    </source>
</evidence>
<organism evidence="6 7">
    <name type="scientific">Motilibacter peucedani</name>
    <dbReference type="NCBI Taxonomy" id="598650"/>
    <lineage>
        <taxon>Bacteria</taxon>
        <taxon>Bacillati</taxon>
        <taxon>Actinomycetota</taxon>
        <taxon>Actinomycetes</taxon>
        <taxon>Motilibacterales</taxon>
        <taxon>Motilibacteraceae</taxon>
        <taxon>Motilibacter</taxon>
    </lineage>
</organism>
<dbReference type="InterPro" id="IPR013658">
    <property type="entry name" value="SGL"/>
</dbReference>
<dbReference type="InterPro" id="IPR051262">
    <property type="entry name" value="SMP-30/CGR1_Lactonase"/>
</dbReference>
<dbReference type="InterPro" id="IPR011042">
    <property type="entry name" value="6-blade_b-propeller_TolB-like"/>
</dbReference>
<dbReference type="Proteomes" id="UP000281955">
    <property type="component" value="Unassembled WGS sequence"/>
</dbReference>
<dbReference type="GO" id="GO:0016787">
    <property type="term" value="F:hydrolase activity"/>
    <property type="evidence" value="ECO:0007669"/>
    <property type="project" value="UniProtKB-KW"/>
</dbReference>
<feature type="binding site" evidence="4">
    <location>
        <position position="142"/>
    </location>
    <ligand>
        <name>substrate</name>
    </ligand>
</feature>
<proteinExistence type="inferred from homology"/>
<feature type="binding site" evidence="4">
    <location>
        <position position="118"/>
    </location>
    <ligand>
        <name>substrate</name>
    </ligand>
</feature>
<evidence type="ECO:0000256" key="4">
    <source>
        <dbReference type="PIRSR" id="PIRSR605511-2"/>
    </source>
</evidence>
<keyword evidence="7" id="KW-1185">Reference proteome</keyword>